<reference evidence="2" key="1">
    <citation type="submission" date="2021-03" db="EMBL/GenBank/DDBJ databases">
        <title>The complete genome sequence of Acetobacter sp. TBRC 12339.</title>
        <authorList>
            <person name="Charoenyingcharoen P."/>
            <person name="Yukphan P."/>
        </authorList>
    </citation>
    <scope>NUCLEOTIDE SEQUENCE</scope>
    <source>
        <strain evidence="2">TBRC 12339</strain>
    </source>
</reference>
<evidence type="ECO:0000313" key="3">
    <source>
        <dbReference type="Proteomes" id="UP000664073"/>
    </source>
</evidence>
<dbReference type="SUPFAM" id="SSF53850">
    <property type="entry name" value="Periplasmic binding protein-like II"/>
    <property type="match status" value="1"/>
</dbReference>
<dbReference type="Proteomes" id="UP000664073">
    <property type="component" value="Unassembled WGS sequence"/>
</dbReference>
<evidence type="ECO:0000313" key="2">
    <source>
        <dbReference type="EMBL" id="MBO1325515.1"/>
    </source>
</evidence>
<sequence length="325" mass="34096">MKQTIQAAAAILRGGVVAGAVLLGCGLFQPGARAAEISVTQWGQSMYGAPYAVALHDGLFKPCGDIDGIIGSAGGGSTVRNMMASDLPYAEVAFPAAVAAIAHHLDVIIVNVGTDTPAGASVVTTKTSAIHTLADLAGHKVAITTPRASSEMLLLMELQHKGIDPASVHRVASGGYVQGLSMLDSGEVDAAVLIEPLAIRRRDDYRTVVRAEDILPPMTMSVGITTRAFASAHPDTLRCIIGQRRKAVERLYAAPAEAATILAEVYHMPPELARVAIDNMVKAHMWSDGAIDTTELNRAADGLKLIGELKGDIDWNTAVNSSFLN</sequence>
<dbReference type="Gene3D" id="3.40.190.10">
    <property type="entry name" value="Periplasmic binding protein-like II"/>
    <property type="match status" value="2"/>
</dbReference>
<name>A0A939HMB6_9PROT</name>
<dbReference type="PROSITE" id="PS51257">
    <property type="entry name" value="PROKAR_LIPOPROTEIN"/>
    <property type="match status" value="1"/>
</dbReference>
<dbReference type="EMBL" id="JAFVMH010000004">
    <property type="protein sequence ID" value="MBO1325515.1"/>
    <property type="molecule type" value="Genomic_DNA"/>
</dbReference>
<dbReference type="Pfam" id="PF09084">
    <property type="entry name" value="NMT1"/>
    <property type="match status" value="1"/>
</dbReference>
<feature type="domain" description="SsuA/THI5-like" evidence="1">
    <location>
        <begin position="49"/>
        <end position="258"/>
    </location>
</feature>
<proteinExistence type="predicted"/>
<accession>A0A939HMB6</accession>
<dbReference type="PANTHER" id="PTHR30024">
    <property type="entry name" value="ALIPHATIC SULFONATES-BINDING PROTEIN-RELATED"/>
    <property type="match status" value="1"/>
</dbReference>
<dbReference type="InterPro" id="IPR015168">
    <property type="entry name" value="SsuA/THI5"/>
</dbReference>
<comment type="caution">
    <text evidence="2">The sequence shown here is derived from an EMBL/GenBank/DDBJ whole genome shotgun (WGS) entry which is preliminary data.</text>
</comment>
<keyword evidence="3" id="KW-1185">Reference proteome</keyword>
<evidence type="ECO:0000259" key="1">
    <source>
        <dbReference type="Pfam" id="PF09084"/>
    </source>
</evidence>
<dbReference type="PANTHER" id="PTHR30024:SF21">
    <property type="entry name" value="ABC TRANSPORTER SUBSTRATE-BINDING PROTEIN"/>
    <property type="match status" value="1"/>
</dbReference>
<protein>
    <submittedName>
        <fullName evidence="2">ABC transporter substrate-binding protein</fullName>
    </submittedName>
</protein>
<dbReference type="AlphaFoldDB" id="A0A939HMB6"/>
<gene>
    <name evidence="2" type="ORF">J2D77_10170</name>
</gene>
<organism evidence="2 3">
    <name type="scientific">Acetobacter garciniae</name>
    <dbReference type="NCBI Taxonomy" id="2817435"/>
    <lineage>
        <taxon>Bacteria</taxon>
        <taxon>Pseudomonadati</taxon>
        <taxon>Pseudomonadota</taxon>
        <taxon>Alphaproteobacteria</taxon>
        <taxon>Acetobacterales</taxon>
        <taxon>Acetobacteraceae</taxon>
        <taxon>Acetobacter</taxon>
    </lineage>
</organism>
<dbReference type="RefSeq" id="WP_207846172.1">
    <property type="nucleotide sequence ID" value="NZ_JAFVMH010000004.1"/>
</dbReference>